<dbReference type="Gene3D" id="3.40.50.20">
    <property type="match status" value="1"/>
</dbReference>
<dbReference type="InterPro" id="IPR052032">
    <property type="entry name" value="ATP-dep_AA_Ligase"/>
</dbReference>
<dbReference type="OrthoDB" id="3428978at2"/>
<dbReference type="Gene3D" id="3.30.470.20">
    <property type="entry name" value="ATP-grasp fold, B domain"/>
    <property type="match status" value="1"/>
</dbReference>
<gene>
    <name evidence="6" type="ORF">AWB83_06175</name>
</gene>
<dbReference type="AlphaFoldDB" id="A0A158DZY7"/>
<dbReference type="STRING" id="1777144.AWB83_06175"/>
<evidence type="ECO:0000256" key="4">
    <source>
        <dbReference type="PROSITE-ProRule" id="PRU00409"/>
    </source>
</evidence>
<keyword evidence="3 4" id="KW-0067">ATP-binding</keyword>
<proteinExistence type="predicted"/>
<keyword evidence="2 4" id="KW-0547">Nucleotide-binding</keyword>
<name>A0A158DZY7_9BURK</name>
<dbReference type="PANTHER" id="PTHR43585">
    <property type="entry name" value="FUMIPYRROLE BIOSYNTHESIS PROTEIN C"/>
    <property type="match status" value="1"/>
</dbReference>
<dbReference type="InterPro" id="IPR011761">
    <property type="entry name" value="ATP-grasp"/>
</dbReference>
<sequence>MKILILHRIPYPKIDYHRGIDHELHEVTYFGTKNALATLPSGLRCQAIERAGSASALEEAKQWLSTNPRHFDRIISLSEYELLDAAYLREWLALPGAAVEQVRLARDKILMKEAVSRVGIRVPHFLSLPEFIASAGRVPWRAGTVLKPHSGASSEEVIVFKSPEAAISAITSRRSGAARLDTAQSNQSEYEVEEFISGAILHFDGLVRNGTVLTITASEYVGNCLAFANGEPLGSYHYPIRHDERAWVERALEATGIRNGSFHLEAIRHGLDLVFLEVANRVGGADVVRTFELATGVHLPSQELRILIDEHADLSARTSSTGLWHGWFVYPGHHLKDRTHRGFDGLDVFRVSPSIVHWHELSAGAPLAANITYQAHEVPLAGVIATTRAEKTREWMEGLFESVSYSNVTLPCVGAEV</sequence>
<keyword evidence="7" id="KW-1185">Reference proteome</keyword>
<evidence type="ECO:0000313" key="7">
    <source>
        <dbReference type="Proteomes" id="UP000054978"/>
    </source>
</evidence>
<dbReference type="GO" id="GO:0005524">
    <property type="term" value="F:ATP binding"/>
    <property type="evidence" value="ECO:0007669"/>
    <property type="project" value="UniProtKB-UniRule"/>
</dbReference>
<evidence type="ECO:0000259" key="5">
    <source>
        <dbReference type="PROSITE" id="PS50975"/>
    </source>
</evidence>
<dbReference type="SUPFAM" id="SSF56059">
    <property type="entry name" value="Glutathione synthetase ATP-binding domain-like"/>
    <property type="match status" value="1"/>
</dbReference>
<evidence type="ECO:0000256" key="3">
    <source>
        <dbReference type="ARBA" id="ARBA00022840"/>
    </source>
</evidence>
<evidence type="ECO:0000256" key="2">
    <source>
        <dbReference type="ARBA" id="ARBA00022741"/>
    </source>
</evidence>
<dbReference type="EMBL" id="FCOB02000042">
    <property type="protein sequence ID" value="SAK99990.1"/>
    <property type="molecule type" value="Genomic_DNA"/>
</dbReference>
<dbReference type="PROSITE" id="PS50975">
    <property type="entry name" value="ATP_GRASP"/>
    <property type="match status" value="1"/>
</dbReference>
<accession>A0A158DZY7</accession>
<keyword evidence="1 6" id="KW-0436">Ligase</keyword>
<dbReference type="GO" id="GO:0016874">
    <property type="term" value="F:ligase activity"/>
    <property type="evidence" value="ECO:0007669"/>
    <property type="project" value="UniProtKB-KW"/>
</dbReference>
<feature type="domain" description="ATP-grasp" evidence="5">
    <location>
        <begin position="112"/>
        <end position="308"/>
    </location>
</feature>
<evidence type="ECO:0000256" key="1">
    <source>
        <dbReference type="ARBA" id="ARBA00022598"/>
    </source>
</evidence>
<dbReference type="RefSeq" id="WP_087049478.1">
    <property type="nucleotide sequence ID" value="NZ_FCOB02000042.1"/>
</dbReference>
<dbReference type="PANTHER" id="PTHR43585:SF2">
    <property type="entry name" value="ATP-GRASP ENZYME FSQD"/>
    <property type="match status" value="1"/>
</dbReference>
<reference evidence="6" key="1">
    <citation type="submission" date="2016-01" db="EMBL/GenBank/DDBJ databases">
        <authorList>
            <person name="Peeters C."/>
        </authorList>
    </citation>
    <scope>NUCLEOTIDE SEQUENCE [LARGE SCALE GENOMIC DNA]</scope>
    <source>
        <strain evidence="6">LMG 29326</strain>
    </source>
</reference>
<organism evidence="6 7">
    <name type="scientific">Caballeronia ptereochthonis</name>
    <dbReference type="NCBI Taxonomy" id="1777144"/>
    <lineage>
        <taxon>Bacteria</taxon>
        <taxon>Pseudomonadati</taxon>
        <taxon>Pseudomonadota</taxon>
        <taxon>Betaproteobacteria</taxon>
        <taxon>Burkholderiales</taxon>
        <taxon>Burkholderiaceae</taxon>
        <taxon>Caballeronia</taxon>
    </lineage>
</organism>
<comment type="caution">
    <text evidence="6">The sequence shown here is derived from an EMBL/GenBank/DDBJ whole genome shotgun (WGS) entry which is preliminary data.</text>
</comment>
<evidence type="ECO:0000313" key="6">
    <source>
        <dbReference type="EMBL" id="SAK99990.1"/>
    </source>
</evidence>
<dbReference type="Proteomes" id="UP000054978">
    <property type="component" value="Unassembled WGS sequence"/>
</dbReference>
<protein>
    <submittedName>
        <fullName evidence="6">ATP-dependent carboxylate-amine ligase domain-containing protein</fullName>
    </submittedName>
</protein>
<dbReference type="GO" id="GO:0046872">
    <property type="term" value="F:metal ion binding"/>
    <property type="evidence" value="ECO:0007669"/>
    <property type="project" value="InterPro"/>
</dbReference>